<evidence type="ECO:0000256" key="5">
    <source>
        <dbReference type="ARBA" id="ARBA00023204"/>
    </source>
</evidence>
<dbReference type="Gene3D" id="1.10.340.30">
    <property type="entry name" value="Hypothetical protein, domain 2"/>
    <property type="match status" value="1"/>
</dbReference>
<dbReference type="GO" id="GO:0008725">
    <property type="term" value="F:DNA-3-methyladenine glycosylase activity"/>
    <property type="evidence" value="ECO:0007669"/>
    <property type="project" value="UniProtKB-EC"/>
</dbReference>
<keyword evidence="1 9" id="KW-0479">Metal-binding</keyword>
<dbReference type="InterPro" id="IPR005019">
    <property type="entry name" value="Adenine_glyco"/>
</dbReference>
<feature type="binding site" evidence="9">
    <location>
        <position position="179"/>
    </location>
    <ligand>
        <name>Zn(2+)</name>
        <dbReference type="ChEBI" id="CHEBI:29105"/>
    </ligand>
</feature>
<feature type="binding site" evidence="9">
    <location>
        <position position="8"/>
    </location>
    <ligand>
        <name>Zn(2+)</name>
        <dbReference type="ChEBI" id="CHEBI:29105"/>
    </ligand>
</feature>
<keyword evidence="5" id="KW-0234">DNA repair</keyword>
<gene>
    <name evidence="10" type="primary">tag</name>
    <name evidence="10" type="ORF">CLOSTHATH_00329</name>
</gene>
<evidence type="ECO:0000256" key="6">
    <source>
        <dbReference type="ARBA" id="ARBA00052558"/>
    </source>
</evidence>
<evidence type="ECO:0000256" key="7">
    <source>
        <dbReference type="ARBA" id="ARBA00057608"/>
    </source>
</evidence>
<keyword evidence="3 10" id="KW-0378">Hydrolase</keyword>
<dbReference type="AlphaFoldDB" id="D3A9Q8"/>
<evidence type="ECO:0000313" key="10">
    <source>
        <dbReference type="EMBL" id="EFD01446.1"/>
    </source>
</evidence>
<evidence type="ECO:0000313" key="11">
    <source>
        <dbReference type="Proteomes" id="UP000004968"/>
    </source>
</evidence>
<dbReference type="GeneID" id="93147802"/>
<evidence type="ECO:0000256" key="2">
    <source>
        <dbReference type="ARBA" id="ARBA00022763"/>
    </source>
</evidence>
<dbReference type="SUPFAM" id="SSF48150">
    <property type="entry name" value="DNA-glycosylase"/>
    <property type="match status" value="1"/>
</dbReference>
<evidence type="ECO:0000256" key="1">
    <source>
        <dbReference type="ARBA" id="ARBA00022723"/>
    </source>
</evidence>
<evidence type="ECO:0000256" key="9">
    <source>
        <dbReference type="PIRSR" id="PIRSR605019-1"/>
    </source>
</evidence>
<dbReference type="GO" id="GO:0046872">
    <property type="term" value="F:metal ion binding"/>
    <property type="evidence" value="ECO:0007669"/>
    <property type="project" value="UniProtKB-KW"/>
</dbReference>
<dbReference type="InterPro" id="IPR052891">
    <property type="entry name" value="DNA-3mA_glycosylase"/>
</dbReference>
<dbReference type="EC" id="3.2.2.20" evidence="8"/>
<dbReference type="RefSeq" id="WP_006770886.1">
    <property type="nucleotide sequence ID" value="NZ_GG667608.1"/>
</dbReference>
<keyword evidence="10" id="KW-0326">Glycosidase</keyword>
<dbReference type="EMBL" id="ACIO01000021">
    <property type="protein sequence ID" value="EFD01446.1"/>
    <property type="molecule type" value="Genomic_DNA"/>
</dbReference>
<protein>
    <recommendedName>
        <fullName evidence="8">DNA-3-methyladenine glycosylase I</fullName>
        <ecNumber evidence="8">3.2.2.20</ecNumber>
    </recommendedName>
</protein>
<dbReference type="HOGENOM" id="CLU_083758_1_0_9"/>
<dbReference type="PANTHER" id="PTHR30037:SF4">
    <property type="entry name" value="DNA-3-METHYLADENINE GLYCOSYLASE I"/>
    <property type="match status" value="1"/>
</dbReference>
<reference evidence="10 11" key="1">
    <citation type="submission" date="2010-01" db="EMBL/GenBank/DDBJ databases">
        <authorList>
            <person name="Weinstock G."/>
            <person name="Sodergren E."/>
            <person name="Clifton S."/>
            <person name="Fulton L."/>
            <person name="Fulton B."/>
            <person name="Courtney L."/>
            <person name="Fronick C."/>
            <person name="Harrison M."/>
            <person name="Strong C."/>
            <person name="Farmer C."/>
            <person name="Delahaunty K."/>
            <person name="Markovic C."/>
            <person name="Hall O."/>
            <person name="Minx P."/>
            <person name="Tomlinson C."/>
            <person name="Mitreva M."/>
            <person name="Nelson J."/>
            <person name="Hou S."/>
            <person name="Wollam A."/>
            <person name="Pepin K.H."/>
            <person name="Johnson M."/>
            <person name="Bhonagiri V."/>
            <person name="Nash W.E."/>
            <person name="Warren W."/>
            <person name="Chinwalla A."/>
            <person name="Mardis E.R."/>
            <person name="Wilson R.K."/>
        </authorList>
    </citation>
    <scope>NUCLEOTIDE SEQUENCE [LARGE SCALE GENOMIC DNA]</scope>
    <source>
        <strain evidence="10 11">DSM 13479</strain>
    </source>
</reference>
<feature type="binding site" evidence="9">
    <location>
        <position position="21"/>
    </location>
    <ligand>
        <name>Zn(2+)</name>
        <dbReference type="ChEBI" id="CHEBI:29105"/>
    </ligand>
</feature>
<dbReference type="GO" id="GO:0006284">
    <property type="term" value="P:base-excision repair"/>
    <property type="evidence" value="ECO:0007669"/>
    <property type="project" value="InterPro"/>
</dbReference>
<comment type="function">
    <text evidence="7">Hydrolysis of the deoxyribose N-glycosidic bond to excise 3-methyladenine from the damaged DNA polymer formed by alkylation lesions.</text>
</comment>
<evidence type="ECO:0000256" key="4">
    <source>
        <dbReference type="ARBA" id="ARBA00022833"/>
    </source>
</evidence>
<keyword evidence="4 9" id="KW-0862">Zinc</keyword>
<organism evidence="10 11">
    <name type="scientific">Hungatella hathewayi DSM 13479</name>
    <dbReference type="NCBI Taxonomy" id="566550"/>
    <lineage>
        <taxon>Bacteria</taxon>
        <taxon>Bacillati</taxon>
        <taxon>Bacillota</taxon>
        <taxon>Clostridia</taxon>
        <taxon>Lachnospirales</taxon>
        <taxon>Lachnospiraceae</taxon>
        <taxon>Hungatella</taxon>
    </lineage>
</organism>
<dbReference type="FunFam" id="1.10.340.30:FF:000009">
    <property type="entry name" value="DNA-3-methyladenine glycosylase I"/>
    <property type="match status" value="1"/>
</dbReference>
<dbReference type="PANTHER" id="PTHR30037">
    <property type="entry name" value="DNA-3-METHYLADENINE GLYCOSYLASE 1"/>
    <property type="match status" value="1"/>
</dbReference>
<comment type="catalytic activity">
    <reaction evidence="6">
        <text>Hydrolysis of alkylated DNA, releasing 3-methyladenine.</text>
        <dbReference type="EC" id="3.2.2.20"/>
    </reaction>
</comment>
<keyword evidence="2" id="KW-0227">DNA damage</keyword>
<dbReference type="Proteomes" id="UP000004968">
    <property type="component" value="Unassembled WGS sequence"/>
</dbReference>
<feature type="binding site" evidence="9">
    <location>
        <position position="183"/>
    </location>
    <ligand>
        <name>Zn(2+)</name>
        <dbReference type="ChEBI" id="CHEBI:29105"/>
    </ligand>
</feature>
<dbReference type="Pfam" id="PF03352">
    <property type="entry name" value="Adenine_glyco"/>
    <property type="match status" value="1"/>
</dbReference>
<proteinExistence type="predicted"/>
<dbReference type="InterPro" id="IPR011257">
    <property type="entry name" value="DNA_glycosylase"/>
</dbReference>
<comment type="caution">
    <text evidence="10">The sequence shown here is derived from an EMBL/GenBank/DDBJ whole genome shotgun (WGS) entry which is preliminary data.</text>
</comment>
<evidence type="ECO:0000256" key="8">
    <source>
        <dbReference type="ARBA" id="ARBA00066766"/>
    </source>
</evidence>
<evidence type="ECO:0000256" key="3">
    <source>
        <dbReference type="ARBA" id="ARBA00022801"/>
    </source>
</evidence>
<name>D3A9Q8_9FIRM</name>
<accession>D3A9Q8</accession>
<sequence length="192" mass="22068">MSNELTRCDWAAHDILNQEYHDNEWGKPVHDEITLFKMLILEGMQAGLSWITILKKREAFIKAFDDFDPAVISSYGDEKIEELMQNAGIVRNRLKINAAITNARAYFVLCEKYGSLDHFLWSYVDNKPIKNAWKTMSDIPASTPLAEKISRDLKNLGFKFVGPTIIYAYMQSVGLVNDHLTSCFCYERETSE</sequence>